<dbReference type="AlphaFoldDB" id="A0A1I0ZGK0"/>
<dbReference type="Proteomes" id="UP000199012">
    <property type="component" value="Unassembled WGS sequence"/>
</dbReference>
<dbReference type="EMBL" id="FOKA01000011">
    <property type="protein sequence ID" value="SFB24775.1"/>
    <property type="molecule type" value="Genomic_DNA"/>
</dbReference>
<feature type="region of interest" description="Disordered" evidence="1">
    <location>
        <begin position="1"/>
        <end position="36"/>
    </location>
</feature>
<organism evidence="2 3">
    <name type="scientific">Cellulomonas marina</name>
    <dbReference type="NCBI Taxonomy" id="988821"/>
    <lineage>
        <taxon>Bacteria</taxon>
        <taxon>Bacillati</taxon>
        <taxon>Actinomycetota</taxon>
        <taxon>Actinomycetes</taxon>
        <taxon>Micrococcales</taxon>
        <taxon>Cellulomonadaceae</taxon>
        <taxon>Cellulomonas</taxon>
    </lineage>
</organism>
<keyword evidence="3" id="KW-1185">Reference proteome</keyword>
<feature type="compositionally biased region" description="Gly residues" evidence="1">
    <location>
        <begin position="1"/>
        <end position="10"/>
    </location>
</feature>
<dbReference type="RefSeq" id="WP_239078742.1">
    <property type="nucleotide sequence ID" value="NZ_BONM01000007.1"/>
</dbReference>
<protein>
    <submittedName>
        <fullName evidence="2">Uncharacterized protein</fullName>
    </submittedName>
</protein>
<evidence type="ECO:0000313" key="3">
    <source>
        <dbReference type="Proteomes" id="UP000199012"/>
    </source>
</evidence>
<evidence type="ECO:0000313" key="2">
    <source>
        <dbReference type="EMBL" id="SFB24775.1"/>
    </source>
</evidence>
<name>A0A1I0ZGK0_9CELL</name>
<reference evidence="2 3" key="1">
    <citation type="submission" date="2016-10" db="EMBL/GenBank/DDBJ databases">
        <authorList>
            <person name="de Groot N.N."/>
        </authorList>
    </citation>
    <scope>NUCLEOTIDE SEQUENCE [LARGE SCALE GENOMIC DNA]</scope>
    <source>
        <strain evidence="2 3">CGMCC 4.6945</strain>
    </source>
</reference>
<proteinExistence type="predicted"/>
<gene>
    <name evidence="2" type="ORF">SAMN05421867_11149</name>
</gene>
<sequence length="114" mass="12421">MGAAEDGGGTAATARAAGGGRRRVANGEVPPDVPVRPMGDIAVLAHVVWADGDREWRAARAVRWTRTHVMVAWRDDPQDPRSERHEWLRADDVARSVQWLVGPGPADPRTRAGR</sequence>
<evidence type="ECO:0000256" key="1">
    <source>
        <dbReference type="SAM" id="MobiDB-lite"/>
    </source>
</evidence>
<accession>A0A1I0ZGK0</accession>